<reference evidence="14" key="1">
    <citation type="journal article" date="2019" name="Int. J. Syst. Evol. Microbiol.">
        <title>The Global Catalogue of Microorganisms (GCM) 10K type strain sequencing project: providing services to taxonomists for standard genome sequencing and annotation.</title>
        <authorList>
            <consortium name="The Broad Institute Genomics Platform"/>
            <consortium name="The Broad Institute Genome Sequencing Center for Infectious Disease"/>
            <person name="Wu L."/>
            <person name="Ma J."/>
        </authorList>
    </citation>
    <scope>NUCLEOTIDE SEQUENCE [LARGE SCALE GENOMIC DNA]</scope>
    <source>
        <strain evidence="14">JCM 32105</strain>
    </source>
</reference>
<evidence type="ECO:0000256" key="1">
    <source>
        <dbReference type="ARBA" id="ARBA00004651"/>
    </source>
</evidence>
<feature type="transmembrane region" description="Helical" evidence="12">
    <location>
        <begin position="6"/>
        <end position="22"/>
    </location>
</feature>
<evidence type="ECO:0000256" key="3">
    <source>
        <dbReference type="ARBA" id="ARBA00022448"/>
    </source>
</evidence>
<feature type="transmembrane region" description="Helical" evidence="12">
    <location>
        <begin position="42"/>
        <end position="65"/>
    </location>
</feature>
<evidence type="ECO:0000313" key="14">
    <source>
        <dbReference type="Proteomes" id="UP001500067"/>
    </source>
</evidence>
<feature type="transmembrane region" description="Helical" evidence="12">
    <location>
        <begin position="510"/>
        <end position="528"/>
    </location>
</feature>
<proteinExistence type="inferred from homology"/>
<keyword evidence="4" id="KW-1003">Cell membrane</keyword>
<feature type="transmembrane region" description="Helical" evidence="12">
    <location>
        <begin position="231"/>
        <end position="250"/>
    </location>
</feature>
<comment type="caution">
    <text evidence="13">The sequence shown here is derived from an EMBL/GenBank/DDBJ whole genome shotgun (WGS) entry which is preliminary data.</text>
</comment>
<dbReference type="PROSITE" id="PS50283">
    <property type="entry name" value="NA_SOLUT_SYMP_3"/>
    <property type="match status" value="1"/>
</dbReference>
<organism evidence="13 14">
    <name type="scientific">Nemorincola caseinilytica</name>
    <dbReference type="NCBI Taxonomy" id="2054315"/>
    <lineage>
        <taxon>Bacteria</taxon>
        <taxon>Pseudomonadati</taxon>
        <taxon>Bacteroidota</taxon>
        <taxon>Chitinophagia</taxon>
        <taxon>Chitinophagales</taxon>
        <taxon>Chitinophagaceae</taxon>
        <taxon>Nemorincola</taxon>
    </lineage>
</organism>
<feature type="transmembrane region" description="Helical" evidence="12">
    <location>
        <begin position="271"/>
        <end position="296"/>
    </location>
</feature>
<evidence type="ECO:0000256" key="12">
    <source>
        <dbReference type="SAM" id="Phobius"/>
    </source>
</evidence>
<dbReference type="Pfam" id="PF00474">
    <property type="entry name" value="SSF"/>
    <property type="match status" value="2"/>
</dbReference>
<feature type="transmembrane region" description="Helical" evidence="12">
    <location>
        <begin position="534"/>
        <end position="554"/>
    </location>
</feature>
<keyword evidence="14" id="KW-1185">Reference proteome</keyword>
<feature type="transmembrane region" description="Helical" evidence="12">
    <location>
        <begin position="407"/>
        <end position="432"/>
    </location>
</feature>
<comment type="similarity">
    <text evidence="2 11">Belongs to the sodium:solute symporter (SSF) (TC 2.A.21) family.</text>
</comment>
<dbReference type="Proteomes" id="UP001500067">
    <property type="component" value="Unassembled WGS sequence"/>
</dbReference>
<keyword evidence="8" id="KW-0406">Ion transport</keyword>
<accession>A0ABP8NJI9</accession>
<dbReference type="InterPro" id="IPR001734">
    <property type="entry name" value="Na/solute_symporter"/>
</dbReference>
<evidence type="ECO:0000256" key="11">
    <source>
        <dbReference type="RuleBase" id="RU362091"/>
    </source>
</evidence>
<protein>
    <recommendedName>
        <fullName evidence="15">Sodium:solute symporter</fullName>
    </recommendedName>
</protein>
<feature type="transmembrane region" description="Helical" evidence="12">
    <location>
        <begin position="179"/>
        <end position="196"/>
    </location>
</feature>
<dbReference type="InterPro" id="IPR038377">
    <property type="entry name" value="Na/Glc_symporter_sf"/>
</dbReference>
<dbReference type="CDD" id="cd11494">
    <property type="entry name" value="SLC5sbd_NIS-like_u2"/>
    <property type="match status" value="1"/>
</dbReference>
<feature type="transmembrane region" description="Helical" evidence="12">
    <location>
        <begin position="117"/>
        <end position="138"/>
    </location>
</feature>
<dbReference type="InterPro" id="IPR051163">
    <property type="entry name" value="Sodium:Solute_Symporter_SSF"/>
</dbReference>
<feature type="transmembrane region" description="Helical" evidence="12">
    <location>
        <begin position="77"/>
        <end position="96"/>
    </location>
</feature>
<evidence type="ECO:0000256" key="5">
    <source>
        <dbReference type="ARBA" id="ARBA00022692"/>
    </source>
</evidence>
<keyword evidence="7" id="KW-0915">Sodium</keyword>
<dbReference type="Gene3D" id="1.20.1730.10">
    <property type="entry name" value="Sodium/glucose cotransporter"/>
    <property type="match status" value="1"/>
</dbReference>
<keyword evidence="5 12" id="KW-0812">Transmembrane</keyword>
<name>A0ABP8NJI9_9BACT</name>
<evidence type="ECO:0000313" key="13">
    <source>
        <dbReference type="EMBL" id="GAA4468291.1"/>
    </source>
</evidence>
<dbReference type="PANTHER" id="PTHR42985:SF40">
    <property type="entry name" value="LD47995P-RELATED"/>
    <property type="match status" value="1"/>
</dbReference>
<sequence>MSLTDWIVLLLTLAAMIGYGMYKGRGQDGANSYLLADRRMPWYVVLLGVMATQASAITFLSAPGLAYTDGMRFVQNYFGLPLAMVVICITFIPVFSRLNVYTAYEYLEQRFDRRTRLLTSLLFLLSRGLSTGVSIYAPSIILSSMLGWDIYLTNIVMGGLLMVYTYTGGAKAVAHTQKLQFLVILASMALAGVLVVKQLPASIGLDDALYIAGRAGKLNVITTKFDWHDKYNIWSGLIGGFFLALSYFGTDHSQVGRYITASSTRESRLGLLLNGLVKIPMQFLILLIGVLVFVLYSFRPAPVYFNTGAYASYQGQEPAKAGGENARYTQLHERYQQQAVAIADHRKAGNEAQLGADIAAYKNTQQQMNGLRDSVVKYIAEKGYAPDKNDTNYIFLYFVKNSLPKGLVGLLFAVIILASWGSISAALNSLAASSLMDIHLPGGHPDKRTELRLGRLHTLAWSVFCIAVAMFAARMGSLIEAVNILGSLFYGTILGIFLVAFYMKRVGGKVVFYAAVITEAAIIAIYLADLVSFLWLNVIGALLVMLLCGIATIGRRSPAAGINSN</sequence>
<evidence type="ECO:0000256" key="9">
    <source>
        <dbReference type="ARBA" id="ARBA00023136"/>
    </source>
</evidence>
<evidence type="ECO:0000256" key="8">
    <source>
        <dbReference type="ARBA" id="ARBA00023065"/>
    </source>
</evidence>
<evidence type="ECO:0000256" key="2">
    <source>
        <dbReference type="ARBA" id="ARBA00006434"/>
    </source>
</evidence>
<evidence type="ECO:0000256" key="7">
    <source>
        <dbReference type="ARBA" id="ARBA00023053"/>
    </source>
</evidence>
<keyword evidence="10" id="KW-0739">Sodium transport</keyword>
<feature type="transmembrane region" description="Helical" evidence="12">
    <location>
        <begin position="150"/>
        <end position="167"/>
    </location>
</feature>
<dbReference type="RefSeq" id="WP_345083823.1">
    <property type="nucleotide sequence ID" value="NZ_BAABFA010000019.1"/>
</dbReference>
<keyword evidence="6 12" id="KW-1133">Transmembrane helix</keyword>
<dbReference type="PANTHER" id="PTHR42985">
    <property type="entry name" value="SODIUM-COUPLED MONOCARBOXYLATE TRANSPORTER"/>
    <property type="match status" value="1"/>
</dbReference>
<keyword evidence="3" id="KW-0813">Transport</keyword>
<evidence type="ECO:0000256" key="10">
    <source>
        <dbReference type="ARBA" id="ARBA00023201"/>
    </source>
</evidence>
<gene>
    <name evidence="13" type="ORF">GCM10023093_25560</name>
</gene>
<evidence type="ECO:0008006" key="15">
    <source>
        <dbReference type="Google" id="ProtNLM"/>
    </source>
</evidence>
<evidence type="ECO:0000256" key="4">
    <source>
        <dbReference type="ARBA" id="ARBA00022475"/>
    </source>
</evidence>
<dbReference type="EMBL" id="BAABFA010000019">
    <property type="protein sequence ID" value="GAA4468291.1"/>
    <property type="molecule type" value="Genomic_DNA"/>
</dbReference>
<keyword evidence="9 12" id="KW-0472">Membrane</keyword>
<evidence type="ECO:0000256" key="6">
    <source>
        <dbReference type="ARBA" id="ARBA00022989"/>
    </source>
</evidence>
<feature type="transmembrane region" description="Helical" evidence="12">
    <location>
        <begin position="453"/>
        <end position="472"/>
    </location>
</feature>
<comment type="subcellular location">
    <subcellularLocation>
        <location evidence="1">Cell membrane</location>
        <topology evidence="1">Multi-pass membrane protein</topology>
    </subcellularLocation>
</comment>
<feature type="transmembrane region" description="Helical" evidence="12">
    <location>
        <begin position="484"/>
        <end position="503"/>
    </location>
</feature>